<gene>
    <name evidence="2" type="ORF">BD310DRAFT_2500</name>
</gene>
<organism evidence="2 3">
    <name type="scientific">Dichomitus squalens</name>
    <dbReference type="NCBI Taxonomy" id="114155"/>
    <lineage>
        <taxon>Eukaryota</taxon>
        <taxon>Fungi</taxon>
        <taxon>Dikarya</taxon>
        <taxon>Basidiomycota</taxon>
        <taxon>Agaricomycotina</taxon>
        <taxon>Agaricomycetes</taxon>
        <taxon>Polyporales</taxon>
        <taxon>Polyporaceae</taxon>
        <taxon>Dichomitus</taxon>
    </lineage>
</organism>
<accession>A0A4Q9QDL4</accession>
<proteinExistence type="predicted"/>
<evidence type="ECO:0000256" key="1">
    <source>
        <dbReference type="SAM" id="MobiDB-lite"/>
    </source>
</evidence>
<protein>
    <submittedName>
        <fullName evidence="2">Uncharacterized protein</fullName>
    </submittedName>
</protein>
<feature type="region of interest" description="Disordered" evidence="1">
    <location>
        <begin position="559"/>
        <end position="590"/>
    </location>
</feature>
<dbReference type="Proteomes" id="UP000292082">
    <property type="component" value="Unassembled WGS sequence"/>
</dbReference>
<feature type="compositionally biased region" description="Polar residues" evidence="1">
    <location>
        <begin position="506"/>
        <end position="522"/>
    </location>
</feature>
<reference evidence="2 3" key="1">
    <citation type="submission" date="2019-01" db="EMBL/GenBank/DDBJ databases">
        <title>Draft genome sequences of three monokaryotic isolates of the white-rot basidiomycete fungus Dichomitus squalens.</title>
        <authorList>
            <consortium name="DOE Joint Genome Institute"/>
            <person name="Lopez S.C."/>
            <person name="Andreopoulos B."/>
            <person name="Pangilinan J."/>
            <person name="Lipzen A."/>
            <person name="Riley R."/>
            <person name="Ahrendt S."/>
            <person name="Ng V."/>
            <person name="Barry K."/>
            <person name="Daum C."/>
            <person name="Grigoriev I.V."/>
            <person name="Hilden K.S."/>
            <person name="Makela M.R."/>
            <person name="de Vries R.P."/>
        </authorList>
    </citation>
    <scope>NUCLEOTIDE SEQUENCE [LARGE SCALE GENOMIC DNA]</scope>
    <source>
        <strain evidence="2 3">CBS 464.89</strain>
    </source>
</reference>
<feature type="compositionally biased region" description="Basic and acidic residues" evidence="1">
    <location>
        <begin position="571"/>
        <end position="588"/>
    </location>
</feature>
<feature type="region of interest" description="Disordered" evidence="1">
    <location>
        <begin position="499"/>
        <end position="522"/>
    </location>
</feature>
<evidence type="ECO:0000313" key="3">
    <source>
        <dbReference type="Proteomes" id="UP000292082"/>
    </source>
</evidence>
<keyword evidence="3" id="KW-1185">Reference proteome</keyword>
<dbReference type="AlphaFoldDB" id="A0A4Q9QDL4"/>
<feature type="region of interest" description="Disordered" evidence="1">
    <location>
        <begin position="1"/>
        <end position="27"/>
    </location>
</feature>
<dbReference type="EMBL" id="ML145084">
    <property type="protein sequence ID" value="TBU65306.1"/>
    <property type="molecule type" value="Genomic_DNA"/>
</dbReference>
<dbReference type="OMA" id="EANANDW"/>
<evidence type="ECO:0000313" key="2">
    <source>
        <dbReference type="EMBL" id="TBU65306.1"/>
    </source>
</evidence>
<dbReference type="STRING" id="114155.A0A4Q9QDL4"/>
<name>A0A4Q9QDL4_9APHY</name>
<sequence length="616" mass="68547">MTYNAPPPSYDELYNSQHASTSSSSSTSSMFGSLKQSLASFTMVPSKVDLEILPFDSIDMYGQPDKDAAYSLSGQIVVKLVPPTSWFCSETPQGDECFLLESLVVTFEGQSELVAPQTGYASCRLIEFSKELITEDPIVIRHSWSEDATRNPAQWYVTFNLNIPGWLPPTCGTSYGNSTDEPEVSYRLSAVAKYREDRPAQPSSWRTTCYGYMSLPTTQMVKARGVDVTINRFTIPPPQCTLAGSELPEAPFRSVEYIGTMTDAGSATVPSEILSKLRMRATVPEHIPMDAGSFPLLLKVRPDGLSADERKRLHMPGFLVSVVQNEIIRASMSAHYAQEWPVPPASEQPPNHPIRTRRHDSREYECGMIFSPAAGTSATRSYSLLHSGFAGKFELDESKANFQDERFEQDDTWIRVRVDVPFRDILVEPHLLPQYEDHPLPKLRPSERGPIMTVYHRLEISLACAYDLPEDGATPGKERALDELKFTIPLSFVRVPRSGPHCPRTESFTEATGSPLSTTSPAGSVRMLTERVPLPQLSQPYAQSLPAYNTLYHKNGARIEDPTPLPVYTKDGGREHPLETSSEQRVEEAEPPAMTICKQTPLHKAVVYSTPPLPRL</sequence>